<dbReference type="GO" id="GO:0004866">
    <property type="term" value="F:endopeptidase inhibitor activity"/>
    <property type="evidence" value="ECO:0007669"/>
    <property type="project" value="InterPro"/>
</dbReference>
<dbReference type="InterPro" id="IPR039426">
    <property type="entry name" value="TonB-dep_rcpt-like"/>
</dbReference>
<dbReference type="GO" id="GO:0009279">
    <property type="term" value="C:cell outer membrane"/>
    <property type="evidence" value="ECO:0007669"/>
    <property type="project" value="UniProtKB-SubCell"/>
</dbReference>
<dbReference type="SUPFAM" id="SSF56935">
    <property type="entry name" value="Porins"/>
    <property type="match status" value="1"/>
</dbReference>
<evidence type="ECO:0000256" key="1">
    <source>
        <dbReference type="PROSITE-ProRule" id="PRU01360"/>
    </source>
</evidence>
<comment type="caution">
    <text evidence="3">The sequence shown here is derived from an EMBL/GenBank/DDBJ whole genome shotgun (WGS) entry which is preliminary data.</text>
</comment>
<accession>A0A8J8JQP5</accession>
<dbReference type="PROSITE" id="PS52016">
    <property type="entry name" value="TONB_DEPENDENT_REC_3"/>
    <property type="match status" value="1"/>
</dbReference>
<dbReference type="InterPro" id="IPR023997">
    <property type="entry name" value="TonB-dep_OMP_SusC/RagA_CS"/>
</dbReference>
<dbReference type="InterPro" id="IPR037066">
    <property type="entry name" value="Plug_dom_sf"/>
</dbReference>
<protein>
    <submittedName>
        <fullName evidence="3">TonB-dependent receptor plug domain-containing protein</fullName>
    </submittedName>
</protein>
<organism evidence="3 4">
    <name type="scientific">Limnovirga soli</name>
    <dbReference type="NCBI Taxonomy" id="2656915"/>
    <lineage>
        <taxon>Bacteria</taxon>
        <taxon>Pseudomonadati</taxon>
        <taxon>Bacteroidota</taxon>
        <taxon>Chitinophagia</taxon>
        <taxon>Chitinophagales</taxon>
        <taxon>Chitinophagaceae</taxon>
        <taxon>Limnovirga</taxon>
    </lineage>
</organism>
<keyword evidence="1" id="KW-1134">Transmembrane beta strand</keyword>
<dbReference type="Pfam" id="PF13715">
    <property type="entry name" value="CarbopepD_reg_2"/>
    <property type="match status" value="1"/>
</dbReference>
<evidence type="ECO:0000313" key="3">
    <source>
        <dbReference type="EMBL" id="NNV54962.1"/>
    </source>
</evidence>
<dbReference type="Pfam" id="PF17973">
    <property type="entry name" value="bMG10"/>
    <property type="match status" value="1"/>
</dbReference>
<keyword evidence="1" id="KW-0472">Membrane</keyword>
<evidence type="ECO:0000313" key="4">
    <source>
        <dbReference type="Proteomes" id="UP000598971"/>
    </source>
</evidence>
<dbReference type="NCBIfam" id="TIGR04057">
    <property type="entry name" value="SusC_RagA_signa"/>
    <property type="match status" value="1"/>
</dbReference>
<dbReference type="InterPro" id="IPR012910">
    <property type="entry name" value="Plug_dom"/>
</dbReference>
<dbReference type="Gene3D" id="2.60.40.1120">
    <property type="entry name" value="Carboxypeptidase-like, regulatory domain"/>
    <property type="match status" value="1"/>
</dbReference>
<dbReference type="PANTHER" id="PTHR40094:SF1">
    <property type="entry name" value="UBIQUITIN DOMAIN-CONTAINING PROTEIN"/>
    <property type="match status" value="1"/>
</dbReference>
<dbReference type="InterPro" id="IPR051802">
    <property type="entry name" value="YfhM-like"/>
</dbReference>
<feature type="domain" description="Alpha-2-macroglobulin" evidence="2">
    <location>
        <begin position="1320"/>
        <end position="1409"/>
    </location>
</feature>
<dbReference type="SMART" id="SM01360">
    <property type="entry name" value="A2M"/>
    <property type="match status" value="1"/>
</dbReference>
<keyword evidence="1" id="KW-0813">Transport</keyword>
<proteinExistence type="inferred from homology"/>
<dbReference type="InterPro" id="IPR008930">
    <property type="entry name" value="Terpenoid_cyclase/PrenylTrfase"/>
</dbReference>
<reference evidence="3" key="1">
    <citation type="submission" date="2019-10" db="EMBL/GenBank/DDBJ databases">
        <title>Draft genome sequence of Panacibacter sp. KCS-6.</title>
        <authorList>
            <person name="Yim K.J."/>
        </authorList>
    </citation>
    <scope>NUCLEOTIDE SEQUENCE</scope>
    <source>
        <strain evidence="3">KCS-6</strain>
    </source>
</reference>
<dbReference type="Proteomes" id="UP000598971">
    <property type="component" value="Unassembled WGS sequence"/>
</dbReference>
<dbReference type="SUPFAM" id="SSF49464">
    <property type="entry name" value="Carboxypeptidase regulatory domain-like"/>
    <property type="match status" value="1"/>
</dbReference>
<dbReference type="Gene3D" id="1.50.10.20">
    <property type="match status" value="1"/>
</dbReference>
<gene>
    <name evidence="3" type="ORF">GD597_05780</name>
</gene>
<dbReference type="InterPro" id="IPR001599">
    <property type="entry name" value="Macroglobln_a2"/>
</dbReference>
<comment type="subcellular location">
    <subcellularLocation>
        <location evidence="1">Cell outer membrane</location>
        <topology evidence="1">Multi-pass membrane protein</topology>
    </subcellularLocation>
</comment>
<dbReference type="Pfam" id="PF00207">
    <property type="entry name" value="A2M"/>
    <property type="match status" value="1"/>
</dbReference>
<dbReference type="InterPro" id="IPR041246">
    <property type="entry name" value="Bact_MG10"/>
</dbReference>
<dbReference type="InterPro" id="IPR008969">
    <property type="entry name" value="CarboxyPept-like_regulatory"/>
</dbReference>
<keyword evidence="1" id="KW-0998">Cell outer membrane</keyword>
<comment type="similarity">
    <text evidence="1">Belongs to the TonB-dependent receptor family.</text>
</comment>
<dbReference type="Pfam" id="PF07715">
    <property type="entry name" value="Plug"/>
    <property type="match status" value="1"/>
</dbReference>
<dbReference type="PANTHER" id="PTHR40094">
    <property type="entry name" value="ALPHA-2-MACROGLOBULIN HOMOLOG"/>
    <property type="match status" value="1"/>
</dbReference>
<dbReference type="Gene3D" id="2.170.130.10">
    <property type="entry name" value="TonB-dependent receptor, plug domain"/>
    <property type="match status" value="1"/>
</dbReference>
<keyword evidence="3" id="KW-0675">Receptor</keyword>
<dbReference type="EMBL" id="WHPF01000004">
    <property type="protein sequence ID" value="NNV54962.1"/>
    <property type="molecule type" value="Genomic_DNA"/>
</dbReference>
<dbReference type="SUPFAM" id="SSF48239">
    <property type="entry name" value="Terpenoid cyclases/Protein prenyltransferases"/>
    <property type="match status" value="1"/>
</dbReference>
<name>A0A8J8JQP5_9BACT</name>
<keyword evidence="4" id="KW-1185">Reference proteome</keyword>
<sequence>MGLCNCVNSSICIAYQTIMRKIILIALMVCPMVMAAQTNLKDLRKKSLSTFAYKIAADSAEKYLNEDGIPVDRFLDEQPFYVFATDSIDELVLPKGHYVLINVQDNMVAAWIVGRSDLFVYAVNNQHRVQLEVRDKNGGSINNASVFVNKKAARYQPLAGNYLIPQRKPDEAYIKVYTPTDTIFTTLYADEVLDKTILGQRLNNFGKTRVGTTILWAPRYVSGLFKSRRYNYKTRHFAGSAGYMLFNQPKYKLTDTVHFKAFIVSKHHHPFKQPLNVYLEYYNRGTNKSQLLTQLNPKTAGAYDYAFALNDTMAYDISYNIVFRNKAGKQVLRNSFKTEDYIPDEISTYSLNASKETYYSNDTLQFTASAKDANGLSVLDGSIQFSLLNYSILDFSKDSVYVPDTVYTIRTTLSATEETVIKIPANVVPHATLSLVANCQFINANNEMHEEEKNIIYKPESNELVINQQKDSVTATNMQNGKSQQGEGYVELSGETSRRINITYPFSMKIDPFVTGYRFYHTVNGNKKDSIDFTLDNGYEVSLTRISIKDSVGFVLHNPNKIPVNYTVFDGNKIIATGKSVSEYIYWLAKPIHKNRMYQVKWQYVWNGDQVEKNQNIALLYKLLSIQINTNNTIYPGQKDSINIAVKDYKGKPAAHVNLTAAAYNAQLKKDVRVPEPPYLHKYKLRPMINYDTYEQDDVYITEKYALGKHEGWVNKAGLDSLLYYKVLLPKDGYQDVAIPVGEFLPQLSVFAVKNAIPQEIYLLYVNRKLVYYNGASEQGKYAFNCPQGYTQIGIRLKNQYIEIDSIYLQPNYKHDLFFDIEHLPLQTNTTSMPDTLTSNEKYLLQHCMLQLENNSINNNSYVWQNSSLVKLYKNERHLIGPFTKGDSLHFFAPGKFDMHFNFEPGYEYNISKQILRLEKKPVFGITKNDTKLPSIAAEWIMGDTIPGLPTITYPPAIMVPYLTITNPATLNMTNASGTLYIKTGADSSIKYFVLQGIDMHASIVYNGSYQKINHIPVGKYRLLLVTNHFFVAEAGNISINSNSTLCVNLLKAVFEPENKLINDLINEQTSRELDLLKISEKTPAQDAYTVISNLPKAMAGNAMIAGEITDKKGKHPIPGVTVMIKGTSTGTVTGGDGMYTINHLKNSRYTLIISAVGYTTKELEINLNEQSLVTANAVLDMSVQYLQEVVVTGYGTAKKRELTGSVISIREKELSFPFATNNMLAGKVAGVTVNGNPGGSNRISIRGANTITGENAPLYIIDGIAYDQLPDFIRPEQLNDITVLKGAEATAIYGSRASNGVILIATKNKTLRTIFRDYAFWEPELETDKNGKAGFAVTYPDNITGWDIYVLAMDKKLRTGKSTLFIKSFKPLLAQQNLPSFLLEGDSSSIITKAFNYTNDSYGINTIFHTNKNQDRTDQKNIAAQSSIITPYNIIADNTDTIKTSFSLKTSTGFTDGEEKSIPVLKKGTEEYKGNFMVLIKDTAFSFTGDTTAATLNITATNNSIDLLLQELAHVKEYPYFCMEQTASKLQGLLMEQTINENLHKPSNNQKQIEQLIQKIQKEQLFDGGWSWWGGGKADYYITNYVINALLMLNKDPLVQNNIRNGLLFLQNNLSLFNKDVLLTSLCTMAAANHQMDYTPWIKTIQYDSLSQYQQWKYISLMQSLQIPHNTILEQITAKAINGILGDVHWGTDNYHWYNNNIATTIVAYKVLANEKDFAHMLPAIIQYFLSQRTNGYWRNTVESAAITNAILPFVLQQNNSFTDKASIQISGDSSITISKFPAQFSLDATKEWQCKKTGGGITYLSIYQHYWNNAPAAVTTHFSIESHFEKNKQTISTLQSGEKVNMEISMFVKEEAEYVMLEIPIPAGCVYTTKTQDDWNIHKEFFKNKVVMFIPYLSKGKHVFSIPLETRFAGKFTINPATASLMYFPVLFGRNSSSSVIITPNQ</sequence>
<evidence type="ECO:0000259" key="2">
    <source>
        <dbReference type="SMART" id="SM01360"/>
    </source>
</evidence>
<keyword evidence="1" id="KW-0812">Transmembrane</keyword>